<keyword evidence="14" id="KW-1185">Reference proteome</keyword>
<dbReference type="NCBIfam" id="TIGR01930">
    <property type="entry name" value="AcCoA-C-Actrans"/>
    <property type="match status" value="1"/>
</dbReference>
<feature type="active site" description="Proton acceptor" evidence="8 9">
    <location>
        <position position="422"/>
    </location>
</feature>
<keyword evidence="3 8" id="KW-0808">Transferase</keyword>
<evidence type="ECO:0000313" key="14">
    <source>
        <dbReference type="Proteomes" id="UP000241771"/>
    </source>
</evidence>
<dbReference type="RefSeq" id="WP_036818985.1">
    <property type="nucleotide sequence ID" value="NZ_JGVO01000184.1"/>
</dbReference>
<comment type="subunit">
    <text evidence="8">Heterotetramer of two alpha chains (FadJ) and two beta chains (FadI).</text>
</comment>
<keyword evidence="4 8" id="KW-0276">Fatty acid metabolism</keyword>
<dbReference type="SUPFAM" id="SSF53901">
    <property type="entry name" value="Thiolase-like"/>
    <property type="match status" value="2"/>
</dbReference>
<dbReference type="HAMAP" id="MF_01618">
    <property type="entry name" value="FadI"/>
    <property type="match status" value="1"/>
</dbReference>
<dbReference type="InterPro" id="IPR012806">
    <property type="entry name" value="Ac-CoA_C-AcTrfase_FadI"/>
</dbReference>
<dbReference type="EC" id="2.3.1.16" evidence="8"/>
<dbReference type="InterPro" id="IPR020616">
    <property type="entry name" value="Thiolase_N"/>
</dbReference>
<dbReference type="EMBL" id="PYMA01000009">
    <property type="protein sequence ID" value="PSW18830.1"/>
    <property type="molecule type" value="Genomic_DNA"/>
</dbReference>
<evidence type="ECO:0000256" key="4">
    <source>
        <dbReference type="ARBA" id="ARBA00022832"/>
    </source>
</evidence>
<comment type="similarity">
    <text evidence="1 8 10">Belongs to the thiolase-like superfamily. Thiolase family.</text>
</comment>
<dbReference type="GO" id="GO:0006635">
    <property type="term" value="P:fatty acid beta-oxidation"/>
    <property type="evidence" value="ECO:0007669"/>
    <property type="project" value="UniProtKB-UniRule"/>
</dbReference>
<dbReference type="OrthoDB" id="8951704at2"/>
<feature type="domain" description="Thiolase C-terminal" evidence="12">
    <location>
        <begin position="295"/>
        <end position="434"/>
    </location>
</feature>
<comment type="subcellular location">
    <subcellularLocation>
        <location evidence="8">Cytoplasm</location>
    </subcellularLocation>
</comment>
<dbReference type="PANTHER" id="PTHR18919:SF107">
    <property type="entry name" value="ACETYL-COA ACETYLTRANSFERASE, CYTOSOLIC"/>
    <property type="match status" value="1"/>
</dbReference>
<dbReference type="GO" id="GO:0005829">
    <property type="term" value="C:cytosol"/>
    <property type="evidence" value="ECO:0007669"/>
    <property type="project" value="TreeGrafter"/>
</dbReference>
<comment type="caution">
    <text evidence="13">The sequence shown here is derived from an EMBL/GenBank/DDBJ whole genome shotgun (WGS) entry which is preliminary data.</text>
</comment>
<evidence type="ECO:0000256" key="5">
    <source>
        <dbReference type="ARBA" id="ARBA00022963"/>
    </source>
</evidence>
<dbReference type="InterPro" id="IPR002155">
    <property type="entry name" value="Thiolase"/>
</dbReference>
<dbReference type="AlphaFoldDB" id="A0A2T3NRE1"/>
<proteinExistence type="inferred from homology"/>
<name>A0A2T3NRE1_9GAMM</name>
<dbReference type="GO" id="GO:0003988">
    <property type="term" value="F:acetyl-CoA C-acyltransferase activity"/>
    <property type="evidence" value="ECO:0007669"/>
    <property type="project" value="UniProtKB-UniRule"/>
</dbReference>
<keyword evidence="2 8" id="KW-0963">Cytoplasm</keyword>
<accession>A0A2T3NRE1</accession>
<evidence type="ECO:0000256" key="7">
    <source>
        <dbReference type="ARBA" id="ARBA00023315"/>
    </source>
</evidence>
<evidence type="ECO:0000259" key="12">
    <source>
        <dbReference type="Pfam" id="PF02803"/>
    </source>
</evidence>
<dbReference type="PANTHER" id="PTHR18919">
    <property type="entry name" value="ACETYL-COA C-ACYLTRANSFERASE"/>
    <property type="match status" value="1"/>
</dbReference>
<dbReference type="CDD" id="cd00751">
    <property type="entry name" value="thiolase"/>
    <property type="match status" value="1"/>
</dbReference>
<evidence type="ECO:0000256" key="1">
    <source>
        <dbReference type="ARBA" id="ARBA00010982"/>
    </source>
</evidence>
<comment type="function">
    <text evidence="8">Catalyzes the final step of fatty acid oxidation in which acetyl-CoA is released and the CoA ester of a fatty acid two carbons shorter is formed.</text>
</comment>
<dbReference type="UniPathway" id="UPA00659"/>
<dbReference type="InterPro" id="IPR016039">
    <property type="entry name" value="Thiolase-like"/>
</dbReference>
<evidence type="ECO:0000256" key="6">
    <source>
        <dbReference type="ARBA" id="ARBA00023098"/>
    </source>
</evidence>
<keyword evidence="6 8" id="KW-0443">Lipid metabolism</keyword>
<feature type="active site" description="Proton acceptor" evidence="8 9">
    <location>
        <position position="392"/>
    </location>
</feature>
<evidence type="ECO:0000256" key="8">
    <source>
        <dbReference type="HAMAP-Rule" id="MF_01618"/>
    </source>
</evidence>
<dbReference type="Pfam" id="PF00108">
    <property type="entry name" value="Thiolase_N"/>
    <property type="match status" value="1"/>
</dbReference>
<dbReference type="Gene3D" id="3.40.47.10">
    <property type="match status" value="1"/>
</dbReference>
<evidence type="ECO:0000259" key="11">
    <source>
        <dbReference type="Pfam" id="PF00108"/>
    </source>
</evidence>
<dbReference type="InterPro" id="IPR020617">
    <property type="entry name" value="Thiolase_C"/>
</dbReference>
<dbReference type="Pfam" id="PF02803">
    <property type="entry name" value="Thiolase_C"/>
    <property type="match status" value="1"/>
</dbReference>
<evidence type="ECO:0000313" key="13">
    <source>
        <dbReference type="EMBL" id="PSW18830.1"/>
    </source>
</evidence>
<dbReference type="PROSITE" id="PS00737">
    <property type="entry name" value="THIOLASE_2"/>
    <property type="match status" value="1"/>
</dbReference>
<comment type="pathway">
    <text evidence="8">Lipid metabolism; fatty acid beta-oxidation.</text>
</comment>
<evidence type="ECO:0000256" key="10">
    <source>
        <dbReference type="RuleBase" id="RU003557"/>
    </source>
</evidence>
<keyword evidence="5 8" id="KW-0442">Lipid degradation</keyword>
<evidence type="ECO:0000256" key="3">
    <source>
        <dbReference type="ARBA" id="ARBA00022679"/>
    </source>
</evidence>
<dbReference type="PIRSF" id="PIRSF000429">
    <property type="entry name" value="Ac-CoA_Ac_transf"/>
    <property type="match status" value="1"/>
</dbReference>
<reference evidence="13 14" key="1">
    <citation type="submission" date="2018-01" db="EMBL/GenBank/DDBJ databases">
        <title>Whole genome sequencing of Histamine producing bacteria.</title>
        <authorList>
            <person name="Butler K."/>
        </authorList>
    </citation>
    <scope>NUCLEOTIDE SEQUENCE [LARGE SCALE GENOMIC DNA]</scope>
    <source>
        <strain evidence="13 14">DSM 100436</strain>
    </source>
</reference>
<evidence type="ECO:0000256" key="2">
    <source>
        <dbReference type="ARBA" id="ARBA00022490"/>
    </source>
</evidence>
<protein>
    <recommendedName>
        <fullName evidence="8">3-ketoacyl-CoA thiolase</fullName>
        <ecNumber evidence="8">2.3.1.16</ecNumber>
    </recommendedName>
    <alternativeName>
        <fullName evidence="8">ACSs</fullName>
    </alternativeName>
    <alternativeName>
        <fullName evidence="8">Acetyl-CoA acyltransferase</fullName>
    </alternativeName>
    <alternativeName>
        <fullName evidence="8">Acyl-CoA ligase</fullName>
    </alternativeName>
    <alternativeName>
        <fullName evidence="8">Beta-ketothiolase</fullName>
    </alternativeName>
    <alternativeName>
        <fullName evidence="8">Fatty acid oxidation complex subunit beta</fullName>
    </alternativeName>
</protein>
<evidence type="ECO:0000256" key="9">
    <source>
        <dbReference type="PIRSR" id="PIRSR000429-1"/>
    </source>
</evidence>
<dbReference type="NCBIfam" id="NF006516">
    <property type="entry name" value="PRK08963.1"/>
    <property type="match status" value="1"/>
</dbReference>
<feature type="active site" description="Acyl-thioester intermediate" evidence="8 9">
    <location>
        <position position="99"/>
    </location>
</feature>
<dbReference type="FunFam" id="3.40.47.10:FF:000011">
    <property type="entry name" value="3-ketoacyl-CoA thiolase"/>
    <property type="match status" value="1"/>
</dbReference>
<keyword evidence="7 8" id="KW-0012">Acyltransferase</keyword>
<comment type="catalytic activity">
    <reaction evidence="8">
        <text>an acyl-CoA + acetyl-CoA = a 3-oxoacyl-CoA + CoA</text>
        <dbReference type="Rhea" id="RHEA:21564"/>
        <dbReference type="ChEBI" id="CHEBI:57287"/>
        <dbReference type="ChEBI" id="CHEBI:57288"/>
        <dbReference type="ChEBI" id="CHEBI:58342"/>
        <dbReference type="ChEBI" id="CHEBI:90726"/>
        <dbReference type="EC" id="2.3.1.16"/>
    </reaction>
</comment>
<dbReference type="InterPro" id="IPR020613">
    <property type="entry name" value="Thiolase_CS"/>
</dbReference>
<dbReference type="Proteomes" id="UP000241771">
    <property type="component" value="Unassembled WGS sequence"/>
</dbReference>
<gene>
    <name evidence="8 13" type="primary">fadI</name>
    <name evidence="13" type="ORF">C9I98_15295</name>
</gene>
<sequence length="436" mass="46370">MSRLQNLTTRQGERIAVVSGLRTPFARQATAFDGVPALDMGKMVVNQMLQQVDIDPALIDQVVFGQVVQMPEAPNIAREIVLGTGMDIGTDAYSVTRACATSFQAAANVAESIISGTVDIGIAGGADSSSVLPIGVSKRLAATLLALSKAKTMSKRLKLISKLGVKDLMPVPPAVAEYSTGLSMGQTAEQMAKSHGITREEQDALAHRSHTLAAQAWRDGLIQDEVITAFPEPYRQWIDKDNNIREDSSLASYAKLRPAFDRKFGSVTAANATPLTDGAAAIMLMREGRAKELGLKPLGYIRSYAFSAIGVEHDMLMGPSYATPIALDRAGLKLSDLTLIDMHEAFAAQALSNVKMFGSKQFAQEKLGRSEAIGEIDMDKFNVLGGSIAYGHPFAATGARMITQTLRELQRRGGGLALNTACAAGGLGAAMILEAE</sequence>
<feature type="domain" description="Thiolase N-terminal" evidence="11">
    <location>
        <begin position="15"/>
        <end position="287"/>
    </location>
</feature>
<dbReference type="NCBIfam" id="TIGR02446">
    <property type="entry name" value="FadI"/>
    <property type="match status" value="1"/>
</dbReference>
<organism evidence="13 14">
    <name type="scientific">Photobacterium sanctipauli</name>
    <dbReference type="NCBI Taxonomy" id="1342794"/>
    <lineage>
        <taxon>Bacteria</taxon>
        <taxon>Pseudomonadati</taxon>
        <taxon>Pseudomonadota</taxon>
        <taxon>Gammaproteobacteria</taxon>
        <taxon>Vibrionales</taxon>
        <taxon>Vibrionaceae</taxon>
        <taxon>Photobacterium</taxon>
    </lineage>
</organism>